<dbReference type="Gene3D" id="3.40.50.11060">
    <property type="entry name" value="GTPase HflX, N-terminal domain"/>
    <property type="match status" value="1"/>
</dbReference>
<evidence type="ECO:0000256" key="1">
    <source>
        <dbReference type="ARBA" id="ARBA00022723"/>
    </source>
</evidence>
<sequence length="416" mass="46691">MSENLKGIIIAVNTFDVKDIHSEVEELKSLALSSGIEVVGSYIQNRNRIDPKSYVGIGFLESVAAEHDEGIDYCIINNEITASQNRRIESVLDMKVIDRTQVILDIFSLRAHSKAGQLQVELAQLEYLVPRLKGQGINLSRLGAGIGTRGPGETKLETDRRHINTRIKEIKNQLKTIINHRERYRAKRQKNQVVKVSLIGYTNAGKSTLFNIMADSDALEQDKLFATLDPKTRQVTTPGGFECILTDTVGFIQNLPTTLVESFKSTLEEAGDSDFIIHVIDNNAENIMTHYDTVKTLMKELDMTDIPQIIFFNKSDLNDRENLITDEPAVYVSKNTPQQEINQHLEDFMKKHFEKYEVELSAGDSHLYYPLKSATIIEGTSTDEETGHLKIEGYSPEGGWIERIVGSDDIGSAKSD</sequence>
<dbReference type="Pfam" id="PF01926">
    <property type="entry name" value="MMR_HSR1"/>
    <property type="match status" value="1"/>
</dbReference>
<dbReference type="OrthoDB" id="9812272at2"/>
<dbReference type="PANTHER" id="PTHR10229">
    <property type="entry name" value="GTP-BINDING PROTEIN HFLX"/>
    <property type="match status" value="1"/>
</dbReference>
<feature type="domain" description="Hflx-type G" evidence="8">
    <location>
        <begin position="194"/>
        <end position="317"/>
    </location>
</feature>
<dbReference type="InterPro" id="IPR025121">
    <property type="entry name" value="GTPase_HflX_N"/>
</dbReference>
<dbReference type="GO" id="GO:0046872">
    <property type="term" value="F:metal ion binding"/>
    <property type="evidence" value="ECO:0007669"/>
    <property type="project" value="UniProtKB-KW"/>
</dbReference>
<dbReference type="PROSITE" id="PS51705">
    <property type="entry name" value="G_HFLX"/>
    <property type="match status" value="1"/>
</dbReference>
<name>A0A285U8F5_9STAP</name>
<keyword evidence="1 7" id="KW-0479">Metal-binding</keyword>
<dbReference type="EMBL" id="OBQF01000001">
    <property type="protein sequence ID" value="SOC38109.1"/>
    <property type="molecule type" value="Genomic_DNA"/>
</dbReference>
<dbReference type="Gene3D" id="3.40.50.300">
    <property type="entry name" value="P-loop containing nucleotide triphosphate hydrolases"/>
    <property type="match status" value="1"/>
</dbReference>
<evidence type="ECO:0000313" key="10">
    <source>
        <dbReference type="Proteomes" id="UP000219412"/>
    </source>
</evidence>
<feature type="binding site" evidence="6">
    <location>
        <begin position="200"/>
        <end position="207"/>
    </location>
    <ligand>
        <name>GTP</name>
        <dbReference type="ChEBI" id="CHEBI:37565"/>
    </ligand>
</feature>
<proteinExistence type="inferred from homology"/>
<feature type="binding site" evidence="7">
    <location>
        <position position="227"/>
    </location>
    <ligand>
        <name>Mg(2+)</name>
        <dbReference type="ChEBI" id="CHEBI:18420"/>
    </ligand>
</feature>
<evidence type="ECO:0000256" key="7">
    <source>
        <dbReference type="PIRSR" id="PIRSR006809-2"/>
    </source>
</evidence>
<dbReference type="RefSeq" id="WP_097038425.1">
    <property type="nucleotide sequence ID" value="NZ_OBQF01000001.1"/>
</dbReference>
<comment type="subcellular location">
    <subcellularLocation>
        <location evidence="5">Cytoplasm</location>
    </subcellularLocation>
    <text evidence="5">May associate with membranes.</text>
</comment>
<comment type="cofactor">
    <cofactor evidence="7">
        <name>Mg(2+)</name>
        <dbReference type="ChEBI" id="CHEBI:18420"/>
    </cofactor>
</comment>
<protein>
    <recommendedName>
        <fullName evidence="5">GTPase HflX</fullName>
    </recommendedName>
    <alternativeName>
        <fullName evidence="5">GTP-binding protein HflX</fullName>
    </alternativeName>
</protein>
<dbReference type="GO" id="GO:0005737">
    <property type="term" value="C:cytoplasm"/>
    <property type="evidence" value="ECO:0007669"/>
    <property type="project" value="UniProtKB-SubCell"/>
</dbReference>
<feature type="binding site" evidence="6">
    <location>
        <begin position="313"/>
        <end position="316"/>
    </location>
    <ligand>
        <name>GTP</name>
        <dbReference type="ChEBI" id="CHEBI:37565"/>
    </ligand>
</feature>
<dbReference type="InterPro" id="IPR016496">
    <property type="entry name" value="GTPase_HflX"/>
</dbReference>
<keyword evidence="2 5" id="KW-0547">Nucleotide-binding</keyword>
<evidence type="ECO:0000256" key="4">
    <source>
        <dbReference type="ARBA" id="ARBA00023134"/>
    </source>
</evidence>
<dbReference type="InterPro" id="IPR042108">
    <property type="entry name" value="GTPase_HflX_N_sf"/>
</dbReference>
<organism evidence="9 10">
    <name type="scientific">Salinicoccus kekensis</name>
    <dbReference type="NCBI Taxonomy" id="714307"/>
    <lineage>
        <taxon>Bacteria</taxon>
        <taxon>Bacillati</taxon>
        <taxon>Bacillota</taxon>
        <taxon>Bacilli</taxon>
        <taxon>Bacillales</taxon>
        <taxon>Staphylococcaceae</taxon>
        <taxon>Salinicoccus</taxon>
    </lineage>
</organism>
<keyword evidence="4 5" id="KW-0342">GTP-binding</keyword>
<reference evidence="10" key="1">
    <citation type="submission" date="2017-08" db="EMBL/GenBank/DDBJ databases">
        <authorList>
            <person name="Varghese N."/>
            <person name="Submissions S."/>
        </authorList>
    </citation>
    <scope>NUCLEOTIDE SEQUENCE [LARGE SCALE GENOMIC DNA]</scope>
    <source>
        <strain evidence="10">DSM 23173</strain>
    </source>
</reference>
<gene>
    <name evidence="5" type="primary">hflX</name>
    <name evidence="9" type="ORF">SAMN05878391_0302</name>
</gene>
<dbReference type="Gene3D" id="6.10.250.2860">
    <property type="match status" value="1"/>
</dbReference>
<dbReference type="SUPFAM" id="SSF52540">
    <property type="entry name" value="P-loop containing nucleoside triphosphate hydrolases"/>
    <property type="match status" value="1"/>
</dbReference>
<evidence type="ECO:0000259" key="8">
    <source>
        <dbReference type="PROSITE" id="PS51705"/>
    </source>
</evidence>
<keyword evidence="5" id="KW-0963">Cytoplasm</keyword>
<keyword evidence="3 7" id="KW-0460">Magnesium</keyword>
<comment type="subunit">
    <text evidence="5">Monomer. Associates with the 50S ribosomal subunit.</text>
</comment>
<evidence type="ECO:0000256" key="3">
    <source>
        <dbReference type="ARBA" id="ARBA00022842"/>
    </source>
</evidence>
<accession>A0A285U8F5</accession>
<feature type="binding site" evidence="6">
    <location>
        <begin position="225"/>
        <end position="229"/>
    </location>
    <ligand>
        <name>GTP</name>
        <dbReference type="ChEBI" id="CHEBI:37565"/>
    </ligand>
</feature>
<dbReference type="GO" id="GO:0003924">
    <property type="term" value="F:GTPase activity"/>
    <property type="evidence" value="ECO:0007669"/>
    <property type="project" value="UniProtKB-UniRule"/>
</dbReference>
<dbReference type="GO" id="GO:0005525">
    <property type="term" value="F:GTP binding"/>
    <property type="evidence" value="ECO:0007669"/>
    <property type="project" value="UniProtKB-UniRule"/>
</dbReference>
<evidence type="ECO:0000313" key="9">
    <source>
        <dbReference type="EMBL" id="SOC38109.1"/>
    </source>
</evidence>
<dbReference type="GO" id="GO:0043022">
    <property type="term" value="F:ribosome binding"/>
    <property type="evidence" value="ECO:0007669"/>
    <property type="project" value="TreeGrafter"/>
</dbReference>
<evidence type="ECO:0000256" key="2">
    <source>
        <dbReference type="ARBA" id="ARBA00022741"/>
    </source>
</evidence>
<dbReference type="NCBIfam" id="TIGR03156">
    <property type="entry name" value="GTP_HflX"/>
    <property type="match status" value="1"/>
</dbReference>
<dbReference type="PRINTS" id="PR00326">
    <property type="entry name" value="GTP1OBG"/>
</dbReference>
<feature type="binding site" evidence="7">
    <location>
        <position position="207"/>
    </location>
    <ligand>
        <name>Mg(2+)</name>
        <dbReference type="ChEBI" id="CHEBI:18420"/>
    </ligand>
</feature>
<evidence type="ECO:0000256" key="6">
    <source>
        <dbReference type="PIRSR" id="PIRSR006809-1"/>
    </source>
</evidence>
<dbReference type="InterPro" id="IPR030394">
    <property type="entry name" value="G_HFLX_dom"/>
</dbReference>
<dbReference type="InterPro" id="IPR027417">
    <property type="entry name" value="P-loop_NTPase"/>
</dbReference>
<keyword evidence="10" id="KW-1185">Reference proteome</keyword>
<feature type="binding site" evidence="6">
    <location>
        <begin position="247"/>
        <end position="250"/>
    </location>
    <ligand>
        <name>GTP</name>
        <dbReference type="ChEBI" id="CHEBI:37565"/>
    </ligand>
</feature>
<comment type="similarity">
    <text evidence="5">Belongs to the TRAFAC class OBG-HflX-like GTPase superfamily. HflX GTPase family.</text>
</comment>
<dbReference type="AlphaFoldDB" id="A0A285U8F5"/>
<dbReference type="CDD" id="cd01878">
    <property type="entry name" value="HflX"/>
    <property type="match status" value="1"/>
</dbReference>
<dbReference type="Pfam" id="PF13167">
    <property type="entry name" value="GTP-bdg_N"/>
    <property type="match status" value="1"/>
</dbReference>
<dbReference type="Pfam" id="PF16360">
    <property type="entry name" value="GTP-bdg_M"/>
    <property type="match status" value="1"/>
</dbReference>
<comment type="function">
    <text evidence="5">GTPase that associates with the 50S ribosomal subunit and may have a role during protein synthesis or ribosome biogenesis.</text>
</comment>
<dbReference type="Proteomes" id="UP000219412">
    <property type="component" value="Unassembled WGS sequence"/>
</dbReference>
<evidence type="ECO:0000256" key="5">
    <source>
        <dbReference type="HAMAP-Rule" id="MF_00900"/>
    </source>
</evidence>
<dbReference type="PANTHER" id="PTHR10229:SF0">
    <property type="entry name" value="GTP-BINDING PROTEIN 6-RELATED"/>
    <property type="match status" value="1"/>
</dbReference>
<dbReference type="InterPro" id="IPR006073">
    <property type="entry name" value="GTP-bd"/>
</dbReference>
<dbReference type="PIRSF" id="PIRSF006809">
    <property type="entry name" value="GTP-binding_hflX_prd"/>
    <property type="match status" value="1"/>
</dbReference>
<dbReference type="HAMAP" id="MF_00900">
    <property type="entry name" value="GTPase_HflX"/>
    <property type="match status" value="1"/>
</dbReference>
<dbReference type="InterPro" id="IPR032305">
    <property type="entry name" value="GTP-bd_M"/>
</dbReference>